<organism evidence="1 2">
    <name type="scientific">Periplaneta americana</name>
    <name type="common">American cockroach</name>
    <name type="synonym">Blatta americana</name>
    <dbReference type="NCBI Taxonomy" id="6978"/>
    <lineage>
        <taxon>Eukaryota</taxon>
        <taxon>Metazoa</taxon>
        <taxon>Ecdysozoa</taxon>
        <taxon>Arthropoda</taxon>
        <taxon>Hexapoda</taxon>
        <taxon>Insecta</taxon>
        <taxon>Pterygota</taxon>
        <taxon>Neoptera</taxon>
        <taxon>Polyneoptera</taxon>
        <taxon>Dictyoptera</taxon>
        <taxon>Blattodea</taxon>
        <taxon>Blattoidea</taxon>
        <taxon>Blattidae</taxon>
        <taxon>Blattinae</taxon>
        <taxon>Periplaneta</taxon>
    </lineage>
</organism>
<dbReference type="EMBL" id="JAJSOF020000039">
    <property type="protein sequence ID" value="KAJ4426917.1"/>
    <property type="molecule type" value="Genomic_DNA"/>
</dbReference>
<comment type="caution">
    <text evidence="1">The sequence shown here is derived from an EMBL/GenBank/DDBJ whole genome shotgun (WGS) entry which is preliminary data.</text>
</comment>
<reference evidence="1 2" key="1">
    <citation type="journal article" date="2022" name="Allergy">
        <title>Genome assembly and annotation of Periplaneta americana reveal a comprehensive cockroach allergen profile.</title>
        <authorList>
            <person name="Wang L."/>
            <person name="Xiong Q."/>
            <person name="Saelim N."/>
            <person name="Wang L."/>
            <person name="Nong W."/>
            <person name="Wan A.T."/>
            <person name="Shi M."/>
            <person name="Liu X."/>
            <person name="Cao Q."/>
            <person name="Hui J.H.L."/>
            <person name="Sookrung N."/>
            <person name="Leung T.F."/>
            <person name="Tungtrongchitr A."/>
            <person name="Tsui S.K.W."/>
        </authorList>
    </citation>
    <scope>NUCLEOTIDE SEQUENCE [LARGE SCALE GENOMIC DNA]</scope>
    <source>
        <strain evidence="1">PWHHKU_190912</strain>
    </source>
</reference>
<protein>
    <submittedName>
        <fullName evidence="1">Uncharacterized protein</fullName>
    </submittedName>
</protein>
<proteinExistence type="predicted"/>
<keyword evidence="2" id="KW-1185">Reference proteome</keyword>
<evidence type="ECO:0000313" key="2">
    <source>
        <dbReference type="Proteomes" id="UP001148838"/>
    </source>
</evidence>
<evidence type="ECO:0000313" key="1">
    <source>
        <dbReference type="EMBL" id="KAJ4426917.1"/>
    </source>
</evidence>
<gene>
    <name evidence="1" type="ORF">ANN_26716</name>
</gene>
<accession>A0ABQ8RZ43</accession>
<name>A0ABQ8RZ43_PERAM</name>
<sequence length="162" mass="17504">MPCPSQTSGFNVPNYVRKNISSNISAVRAISGRTLSTIHCRHPDCSELETLGHVLGQGPKGELLINARHHRVRHTLATSPQSVEVAVSVDVHGIWTCNTYSCRMCGYSASALAFHEDGPGSVCVECMMHFTSPSFHLSEQLDKADRTAAPTMLATSDLAVPK</sequence>
<dbReference type="Proteomes" id="UP001148838">
    <property type="component" value="Unassembled WGS sequence"/>
</dbReference>